<dbReference type="VEuPathDB" id="TrichDB:TRFO_13020"/>
<dbReference type="EMBL" id="MLAK01000089">
    <property type="protein sequence ID" value="OHT16614.1"/>
    <property type="molecule type" value="Genomic_DNA"/>
</dbReference>
<keyword evidence="2" id="KW-1133">Transmembrane helix</keyword>
<protein>
    <submittedName>
        <fullName evidence="3">Uncharacterized protein</fullName>
    </submittedName>
</protein>
<keyword evidence="2" id="KW-0812">Transmembrane</keyword>
<proteinExistence type="predicted"/>
<evidence type="ECO:0000256" key="1">
    <source>
        <dbReference type="SAM" id="MobiDB-lite"/>
    </source>
</evidence>
<dbReference type="GeneID" id="94831691"/>
<feature type="region of interest" description="Disordered" evidence="1">
    <location>
        <begin position="58"/>
        <end position="97"/>
    </location>
</feature>
<keyword evidence="4" id="KW-1185">Reference proteome</keyword>
<gene>
    <name evidence="3" type="ORF">TRFO_13020</name>
</gene>
<keyword evidence="2" id="KW-0472">Membrane</keyword>
<dbReference type="AlphaFoldDB" id="A0A1J4L3T8"/>
<evidence type="ECO:0000313" key="4">
    <source>
        <dbReference type="Proteomes" id="UP000179807"/>
    </source>
</evidence>
<evidence type="ECO:0000256" key="2">
    <source>
        <dbReference type="SAM" id="Phobius"/>
    </source>
</evidence>
<feature type="compositionally biased region" description="Polar residues" evidence="1">
    <location>
        <begin position="61"/>
        <end position="88"/>
    </location>
</feature>
<reference evidence="3" key="1">
    <citation type="submission" date="2016-10" db="EMBL/GenBank/DDBJ databases">
        <authorList>
            <person name="Benchimol M."/>
            <person name="Almeida L.G."/>
            <person name="Vasconcelos A.T."/>
            <person name="Perreira-Neves A."/>
            <person name="Rosa I.A."/>
            <person name="Tasca T."/>
            <person name="Bogo M.R."/>
            <person name="de Souza W."/>
        </authorList>
    </citation>
    <scope>NUCLEOTIDE SEQUENCE [LARGE SCALE GENOMIC DNA]</scope>
    <source>
        <strain evidence="3">K</strain>
    </source>
</reference>
<evidence type="ECO:0000313" key="3">
    <source>
        <dbReference type="EMBL" id="OHT16614.1"/>
    </source>
</evidence>
<comment type="caution">
    <text evidence="3">The sequence shown here is derived from an EMBL/GenBank/DDBJ whole genome shotgun (WGS) entry which is preliminary data.</text>
</comment>
<dbReference type="RefSeq" id="XP_068369750.1">
    <property type="nucleotide sequence ID" value="XM_068496987.1"/>
</dbReference>
<feature type="transmembrane region" description="Helical" evidence="2">
    <location>
        <begin position="103"/>
        <end position="128"/>
    </location>
</feature>
<organism evidence="3 4">
    <name type="scientific">Tritrichomonas foetus</name>
    <dbReference type="NCBI Taxonomy" id="1144522"/>
    <lineage>
        <taxon>Eukaryota</taxon>
        <taxon>Metamonada</taxon>
        <taxon>Parabasalia</taxon>
        <taxon>Tritrichomonadida</taxon>
        <taxon>Tritrichomonadidae</taxon>
        <taxon>Tritrichomonas</taxon>
    </lineage>
</organism>
<name>A0A1J4L3T8_9EUKA</name>
<sequence length="148" mass="16284">MNEECKLSLNDYDAYIGLYNINTTIPLDSSNSICIALFNNHFNRQEFQLQVSGNKVDKGETMTTKSSVSSNADGISEIDTSSELNPPENSDDSKTKEEKYNTALISASTVLAAVVVVLIIVIIIIIVCRKKDDDESSHEDVSNTEEIC</sequence>
<accession>A0A1J4L3T8</accession>
<dbReference type="Proteomes" id="UP000179807">
    <property type="component" value="Unassembled WGS sequence"/>
</dbReference>